<feature type="domain" description="CCHC-type" evidence="3">
    <location>
        <begin position="53"/>
        <end position="66"/>
    </location>
</feature>
<evidence type="ECO:0000259" key="3">
    <source>
        <dbReference type="PROSITE" id="PS50158"/>
    </source>
</evidence>
<evidence type="ECO:0000313" key="4">
    <source>
        <dbReference type="EMBL" id="KIK10750.1"/>
    </source>
</evidence>
<dbReference type="GO" id="GO:0003676">
    <property type="term" value="F:nucleic acid binding"/>
    <property type="evidence" value="ECO:0007669"/>
    <property type="project" value="InterPro"/>
</dbReference>
<keyword evidence="5" id="KW-1185">Reference proteome</keyword>
<dbReference type="InterPro" id="IPR036875">
    <property type="entry name" value="Znf_CCHC_sf"/>
</dbReference>
<gene>
    <name evidence="4" type="ORF">PISMIDRAFT_576937</name>
</gene>
<dbReference type="HOGENOM" id="CLU_1960453_0_0_1"/>
<reference evidence="4 5" key="1">
    <citation type="submission" date="2014-04" db="EMBL/GenBank/DDBJ databases">
        <authorList>
            <consortium name="DOE Joint Genome Institute"/>
            <person name="Kuo A."/>
            <person name="Kohler A."/>
            <person name="Costa M.D."/>
            <person name="Nagy L.G."/>
            <person name="Floudas D."/>
            <person name="Copeland A."/>
            <person name="Barry K.W."/>
            <person name="Cichocki N."/>
            <person name="Veneault-Fourrey C."/>
            <person name="LaButti K."/>
            <person name="Lindquist E.A."/>
            <person name="Lipzen A."/>
            <person name="Lundell T."/>
            <person name="Morin E."/>
            <person name="Murat C."/>
            <person name="Sun H."/>
            <person name="Tunlid A."/>
            <person name="Henrissat B."/>
            <person name="Grigoriev I.V."/>
            <person name="Hibbett D.S."/>
            <person name="Martin F."/>
            <person name="Nordberg H.P."/>
            <person name="Cantor M.N."/>
            <person name="Hua S.X."/>
        </authorList>
    </citation>
    <scope>NUCLEOTIDE SEQUENCE [LARGE SCALE GENOMIC DNA]</scope>
    <source>
        <strain evidence="4 5">441</strain>
    </source>
</reference>
<dbReference type="GO" id="GO:0006397">
    <property type="term" value="P:mRNA processing"/>
    <property type="evidence" value="ECO:0007669"/>
    <property type="project" value="UniProtKB-KW"/>
</dbReference>
<sequence>MTKSKKSKDNNKKNKGKKTLLFSTPLTHSGFQGEVSVVEEEQGTSRKVELPTCHECGEVGHVRRNCGWWLQNQTCYQCFKLGHLAVNCPKTVCRFCHQAKPGHVDMDCPVIAPALEWDGRDDVELPAE</sequence>
<dbReference type="SUPFAM" id="SSF57756">
    <property type="entry name" value="Retrovirus zinc finger-like domains"/>
    <property type="match status" value="1"/>
</dbReference>
<dbReference type="Gene3D" id="4.10.60.10">
    <property type="entry name" value="Zinc finger, CCHC-type"/>
    <property type="match status" value="1"/>
</dbReference>
<dbReference type="OrthoDB" id="2527451at2759"/>
<evidence type="ECO:0000256" key="1">
    <source>
        <dbReference type="ARBA" id="ARBA00022664"/>
    </source>
</evidence>
<name>A0A0C9XEL3_9AGAM</name>
<keyword evidence="1" id="KW-0507">mRNA processing</keyword>
<evidence type="ECO:0000313" key="5">
    <source>
        <dbReference type="Proteomes" id="UP000054018"/>
    </source>
</evidence>
<dbReference type="GO" id="GO:0008270">
    <property type="term" value="F:zinc ion binding"/>
    <property type="evidence" value="ECO:0007669"/>
    <property type="project" value="UniProtKB-KW"/>
</dbReference>
<dbReference type="EMBL" id="KN834448">
    <property type="protein sequence ID" value="KIK10750.1"/>
    <property type="molecule type" value="Genomic_DNA"/>
</dbReference>
<dbReference type="SMART" id="SM00343">
    <property type="entry name" value="ZnF_C2HC"/>
    <property type="match status" value="3"/>
</dbReference>
<reference evidence="5" key="2">
    <citation type="submission" date="2015-01" db="EMBL/GenBank/DDBJ databases">
        <title>Evolutionary Origins and Diversification of the Mycorrhizal Mutualists.</title>
        <authorList>
            <consortium name="DOE Joint Genome Institute"/>
            <consortium name="Mycorrhizal Genomics Consortium"/>
            <person name="Kohler A."/>
            <person name="Kuo A."/>
            <person name="Nagy L.G."/>
            <person name="Floudas D."/>
            <person name="Copeland A."/>
            <person name="Barry K.W."/>
            <person name="Cichocki N."/>
            <person name="Veneault-Fourrey C."/>
            <person name="LaButti K."/>
            <person name="Lindquist E.A."/>
            <person name="Lipzen A."/>
            <person name="Lundell T."/>
            <person name="Morin E."/>
            <person name="Murat C."/>
            <person name="Riley R."/>
            <person name="Ohm R."/>
            <person name="Sun H."/>
            <person name="Tunlid A."/>
            <person name="Henrissat B."/>
            <person name="Grigoriev I.V."/>
            <person name="Hibbett D.S."/>
            <person name="Martin F."/>
        </authorList>
    </citation>
    <scope>NUCLEOTIDE SEQUENCE [LARGE SCALE GENOMIC DNA]</scope>
    <source>
        <strain evidence="5">441</strain>
    </source>
</reference>
<dbReference type="Pfam" id="PF00098">
    <property type="entry name" value="zf-CCHC"/>
    <property type="match status" value="2"/>
</dbReference>
<evidence type="ECO:0000256" key="2">
    <source>
        <dbReference type="PROSITE-ProRule" id="PRU00047"/>
    </source>
</evidence>
<keyword evidence="2" id="KW-0479">Metal-binding</keyword>
<accession>A0A0C9XEL3</accession>
<proteinExistence type="predicted"/>
<keyword evidence="2" id="KW-0863">Zinc-finger</keyword>
<dbReference type="PROSITE" id="PS50158">
    <property type="entry name" value="ZF_CCHC"/>
    <property type="match status" value="2"/>
</dbReference>
<dbReference type="AlphaFoldDB" id="A0A0C9XEL3"/>
<dbReference type="Proteomes" id="UP000054018">
    <property type="component" value="Unassembled WGS sequence"/>
</dbReference>
<feature type="domain" description="CCHC-type" evidence="3">
    <location>
        <begin position="75"/>
        <end position="90"/>
    </location>
</feature>
<organism evidence="4 5">
    <name type="scientific">Pisolithus microcarpus 441</name>
    <dbReference type="NCBI Taxonomy" id="765257"/>
    <lineage>
        <taxon>Eukaryota</taxon>
        <taxon>Fungi</taxon>
        <taxon>Dikarya</taxon>
        <taxon>Basidiomycota</taxon>
        <taxon>Agaricomycotina</taxon>
        <taxon>Agaricomycetes</taxon>
        <taxon>Agaricomycetidae</taxon>
        <taxon>Boletales</taxon>
        <taxon>Sclerodermatineae</taxon>
        <taxon>Pisolithaceae</taxon>
        <taxon>Pisolithus</taxon>
    </lineage>
</organism>
<dbReference type="InterPro" id="IPR001878">
    <property type="entry name" value="Znf_CCHC"/>
</dbReference>
<keyword evidence="2" id="KW-0862">Zinc</keyword>
<protein>
    <recommendedName>
        <fullName evidence="3">CCHC-type domain-containing protein</fullName>
    </recommendedName>
</protein>